<accession>A0A813V4V1</accession>
<dbReference type="SUPFAM" id="SSF57424">
    <property type="entry name" value="LDL receptor-like module"/>
    <property type="match status" value="4"/>
</dbReference>
<dbReference type="Gene3D" id="4.10.400.10">
    <property type="entry name" value="Low-density Lipoprotein Receptor"/>
    <property type="match status" value="3"/>
</dbReference>
<dbReference type="GO" id="GO:0030154">
    <property type="term" value="P:cell differentiation"/>
    <property type="evidence" value="ECO:0007669"/>
    <property type="project" value="UniProtKB-ARBA"/>
</dbReference>
<dbReference type="SMART" id="SM00409">
    <property type="entry name" value="IG"/>
    <property type="match status" value="25"/>
</dbReference>
<feature type="domain" description="Ig-like" evidence="13">
    <location>
        <begin position="3331"/>
        <end position="3414"/>
    </location>
</feature>
<evidence type="ECO:0000256" key="7">
    <source>
        <dbReference type="ARBA" id="ARBA00023292"/>
    </source>
</evidence>
<dbReference type="SUPFAM" id="SSF57196">
    <property type="entry name" value="EGF/Laminin"/>
    <property type="match status" value="1"/>
</dbReference>
<protein>
    <recommendedName>
        <fullName evidence="18">Basement membrane-specific heparan sulfate proteoglycan core protein</fullName>
    </recommendedName>
</protein>
<sequence>MTTNTYSSCFICAFESANKTAGILEGGIIVDTPTTVNNDVVSTTDNGSLTSSTIQVDLTDRPESERVATRKTPGVKASNGEEEELDSETTESDGGGQTTLPQITLIGRDASESADETSDTTDVSVTTINDVTTEATGETAVNGESTVTGSTSDAEAVSTATENAVTGDTSEGISTTLEVSEETSAGTGTTLETSTLDLTSITEDVTSGTGSTDEFGTDMSTEPGNGHHTTDDMDSTDNGTTSTDFTSTDFTIDTSEDDANVTTTTHRTLLTTTTEVVEYYDEDEDNPIKDDDSKPVQPITTSTSTTTTSIKKMPTTTHMRKPEKGEGDGDDDDDADNDVDDDDNKAVDEESTLCSHKPPLQLKLTQKQQAIRKNCKFDEFLCYDETECISRLKLCDRNYDCKDKSDETNSMCDGIDYDENETFVVELFIPSYIEKIKVHSGLEIQCGTRDPELRKSIQSFSWRKDGMTLNETSGILEFYPLKTDDLGVYKCLITLADGRKSDALLTVHEEPTEPDGGEPVKPAVPGTELRVIVSPETLQVQMGQTYTITCTVYGGGPDTTLYWIQDEPERRYAVLDHEGPGEKQTSMSSVVLTSRITLNDPSKIGKYSCSAQDPAGNYGQAPLTIQLGGQAPYQPEVGPGPGPYYPYQPEVDPGPGTPFLFLNISSIDFLLAPGGRHLRIVTPVMADGDYIEIQCEGASPDDAGSVQWYFNGRHLSTDEQPLFPRGHVLHIRPISQPYLGNYRCTVPGKDYSDGNTVIQFGGPSAPEPPRPEQPRPDFTVSIDIVQGQTYDGQVPEGTHVILQARPSQQAVRYRWTFAPARNPQSGTDRGYSERLELPRAIPDDSGIYSVEATSSDGQVARNSVTIHVIGRSVPVTPAPVQPGRCSIDEATCRNGRCIPRGALCNGVNDCGDNSDEQCGTAGSGSCQPNEISCTNPGRGRKCVQKFWMCDGDRDCDDGSDENLRYCELLPRPPFCKQSEFHCNGRNGTLNQPVCIPRSFHCDGYVDCPDRSDEVGCVKPVVVESPQREIRINVGQTLRIQCAARGTPPPYINWRLNWGHVCGDSSDNGRCTMTQEFDPRDPTRVIGTLIVERVNSGDGGAYSCEALNSQGFIFAIPDAIVDVIIDERPVVVPCFCNGHSTTCNPDGTCRDCRDNTYGPRCEYCIQGYEGDARRGTPQDCYIRYEPAPPPVVARCDPRGTYLERNGRCICKYNAEGERCDQCKRNNFYLNPLTPNGCIPCFCSGVSTDCVGSDWRRRANQLPLQNWNVVPRNFATDRWEGRNNIQTRDGGRELALNLQSTNRPAGDTLYWSAPREALGDLVTLYDGNIDIYFTNDGTGAPIRDEFIWMRGNNIDLVHKVPPGTTFQPNANSTYSVPCNERTFTRKDGSLIDRENMLMALSDLDTFLVKANTAAGQRNAVLRGVTLNPATREGNGDVAQTVEMCTCPANYTGSSCEKCSEGYGRPHPLVGIYLGQCWSCRALCHEKTDRCDRETGKCIGCEGNSEGDRCERCQSGYVMQGNQCLLYQQYAPQPAQPAQPAQPFYGATYYVDGAPYSTQQGPLRIPVESGRDRPVQFQVSNVQPLSVAWGRTDGGPLPYGVTQEGDNLLIRNPNPSVAGNYICTVRLPDGTSDRIPIVVEYQPNGETRPTYPHAAHPVFSPQSPLDIVEGNQAVIRLDQPNARVRWRKDGQTSLPQNVYQDGNNLNIQRASPDTAGTYLCEVYSNGGAPTIVPYEVRVRPASSQPSVSDVLLIISTYWLGGPPKVSIQPKVINLREGQRMIVQYTVHSTDGINVEWTKWNGQEHVKIPNMFRVEPNRLILDRATQDAVGDYRVQVSNRFGTDKQDLRINVAPRRMSIIIKYIFKLIFFLFVFKAQLPGVPSAPQVSIQPETYEVRQGETINIVPIINSQSKYNVVWLKDGSRQLPNGVSTDRDSLVVHAEDADVDGDYTIQVMNEHASATAPVKIRFSPSGTSTQDQFQVRIQGPKSVRVRPGQDVQLICEVTANPQPYEQVQFTWQKQGVEIPNGSDGRLILRNVEDRDLGIYICTASISGQVATSDMVTLGLESSPVRVSLSWNIHQIELNEGQRLEALCQFTPNINSPSSLLRLSTTKNRLPVQQPLGLQFSNGLLTLSAVSRQDDGLELKCSAPSISGSPSDTLYIRVRANDYPNDGRYYQQPESERNGLTARFDSVDPSSHQTGRDIRLQCSVDADIEKPIRYSYTKDGRPLVDNVEVHPNGLLIIKDAQTSDAGRYICDVYSERTGSSTKAVYDLQLHDYNHGGYSQQNTEQSQQNTEQSQQNIEVSVSPKDVNIVYGETGNITCIVKGTNNYKLTWGKYAHDTTLPNYAKQVHNSVIISPPADRDLSDEMSYYQCQVEIPGETQPRHDYVVVNLTQPRFVAPQISIYPSNNVILKFGEYTRLTCSVRNIDSSTRIIWEREDGRPLLQSNGVTLELRSVTKADVGTYTCRASNRGGESTAQAIVKVQGALPTVRILPVSNQVLNVQVGSVSTVICLGDGDPLPRLSWRKHNSSYEYSQNSWLNNNEGLRLFPQMVMFDQSHRGVYSCAGTNIYGTAHESFTLEVLPVHIPTAYQPTIKIYPPNVQITSGSNIEIYCRVDGTRVLQYLWSRNGENLLSNINTRDALMNIQNASVENSGYYTCIALTEQGKLEKELMINIQPSPFVQITPTSSSPIIIDIQPKGIIRYGTHLQLHCILPNANSIWWTDEGGSTKGFEQHGNTLILILEPHHIGNKYICNVRDKDNRHWSKVVHIHKSNNDEGVQTTQFTTSNTIEENARILETATPNVVRPLLVQLHPLPGSVFNVGKTIKIGCRSSDPTASISWSRVNGKQFSRFTRPHQANLRFQKYTSDDSGTYVCRARNQRYSIEKRLSINIEPDGKTVKVFYGDTPMSVSPGSPNINITFLTPQSQLRVGGIIDVECVVSGTDNTIPIKWSHELNKMSNNVEVTGSRLRINRFQSHNLGTYVCQVQTSVGNLTRSLHFLPEDISGIDSKAVKPTLSFQFLSSRADFQNGGRIIVECISSDQAAKINWNKTNSLPSKSVVFNDRFLIIDPFSEKDLGVYQCKGRNVHGSTTKTLDLTRLDFNKQLLPTSSDSDIHAPVIQLIFNPNNSYRVDGTVHVKCITPDKTTTVTWNRGSDAKFSYDTSVTDGNLLIQRLNKYDLGVYTCMGSNPHGTSYKSFELIAQDDHMRITNEQNGTMPDVTQNDGVSKIHFEFQSPLRELKLGGNVIVNCYLDQNANDTSLSWSLVSELDQKYLSLPNNVYTDRSRLSFRNFSTKHFGSYQCEAQLSNGNRIQKILKFDAKTFSAIRNEKYGKSQRPRLRFNTSFIDVRGKKQLGENIVMICRIGKDTPIGKIEWKKLNDIVSVKVQQKGARLEFKSFTFEHHGVYICRIKSPQTTRTIQIDTRNIIVDNPKKKPNLTLSTDPNTGVRLGDDLKLICTKVEGETVRWMKINLDGQQRSLDKWIYMSNSSSETLLIPNIDENDYGTYTCQASNNFGQSSVNYTIDKTTMTEKQISPPNVRIEILTPIEDIDIGRNLQLKCISDNTRSKYKWYAPNERNVFSTQTLLSLKPFKKQDIGTWTCKVSILSSHEIYTASVLLPPPSKILGDHESFVTIKTYPDLNLIYIGTNYVTIACLTNLYIGELKFNNSAQMPNNVKRIGTHLIVIEKFAEKNVGVYECSTWRQTRKAIVRINKRILSTYRKIITSTTNKTPLFPSIEIEWLHPKASKPLSTKENYQLFSKIISLRCIPLDDKYELNEHNFVWTRDFDSNFVYYGQNLSITFDKRSTFDRYTCTFTAENRNVKINKTIDLSYIPPKLNVAVDLVKFIEPHERQNLNGKHVILEGIKSDG</sequence>
<reference evidence="15" key="1">
    <citation type="submission" date="2021-02" db="EMBL/GenBank/DDBJ databases">
        <authorList>
            <person name="Nowell W R."/>
        </authorList>
    </citation>
    <scope>NUCLEOTIDE SEQUENCE</scope>
</reference>
<evidence type="ECO:0000256" key="9">
    <source>
        <dbReference type="PROSITE-ProRule" id="PRU00124"/>
    </source>
</evidence>
<feature type="domain" description="Ig-like" evidence="13">
    <location>
        <begin position="3429"/>
        <end position="3518"/>
    </location>
</feature>
<feature type="domain" description="Ig-like" evidence="13">
    <location>
        <begin position="1019"/>
        <end position="1108"/>
    </location>
</feature>
<dbReference type="SMART" id="SM00180">
    <property type="entry name" value="EGF_Lam"/>
    <property type="match status" value="3"/>
</dbReference>
<feature type="domain" description="Ig-like" evidence="13">
    <location>
        <begin position="2297"/>
        <end position="2386"/>
    </location>
</feature>
<dbReference type="PROSITE" id="PS51115">
    <property type="entry name" value="LAMININ_IVA"/>
    <property type="match status" value="1"/>
</dbReference>
<keyword evidence="5 10" id="KW-1015">Disulfide bond</keyword>
<feature type="domain" description="Ig-like" evidence="13">
    <location>
        <begin position="430"/>
        <end position="506"/>
    </location>
</feature>
<dbReference type="InterPro" id="IPR056863">
    <property type="entry name" value="LMN_ATRN_NET-like_EGF"/>
</dbReference>
<feature type="domain" description="Ig-like" evidence="13">
    <location>
        <begin position="2396"/>
        <end position="2478"/>
    </location>
</feature>
<feature type="compositionally biased region" description="Acidic residues" evidence="11">
    <location>
        <begin position="328"/>
        <end position="343"/>
    </location>
</feature>
<keyword evidence="2" id="KW-0732">Signal</keyword>
<evidence type="ECO:0000256" key="2">
    <source>
        <dbReference type="ARBA" id="ARBA00022729"/>
    </source>
</evidence>
<dbReference type="PROSITE" id="PS01209">
    <property type="entry name" value="LDLRA_1"/>
    <property type="match status" value="3"/>
</dbReference>
<feature type="domain" description="Ig-like" evidence="13">
    <location>
        <begin position="1880"/>
        <end position="1963"/>
    </location>
</feature>
<dbReference type="CDD" id="cd00055">
    <property type="entry name" value="EGF_Lam"/>
    <property type="match status" value="3"/>
</dbReference>
<comment type="subcellular location">
    <subcellularLocation>
        <location evidence="1">Membrane</location>
        <topology evidence="1">Single-pass type I membrane protein</topology>
    </subcellularLocation>
</comment>
<keyword evidence="17" id="KW-1185">Reference proteome</keyword>
<dbReference type="CDD" id="cd00112">
    <property type="entry name" value="LDLa"/>
    <property type="match status" value="3"/>
</dbReference>
<dbReference type="PROSITE" id="PS50027">
    <property type="entry name" value="EGF_LAM_2"/>
    <property type="match status" value="1"/>
</dbReference>
<evidence type="ECO:0000256" key="11">
    <source>
        <dbReference type="SAM" id="MobiDB-lite"/>
    </source>
</evidence>
<dbReference type="SMART" id="SM00281">
    <property type="entry name" value="LamB"/>
    <property type="match status" value="1"/>
</dbReference>
<organism evidence="15 17">
    <name type="scientific">Didymodactylos carnosus</name>
    <dbReference type="NCBI Taxonomy" id="1234261"/>
    <lineage>
        <taxon>Eukaryota</taxon>
        <taxon>Metazoa</taxon>
        <taxon>Spiralia</taxon>
        <taxon>Gnathifera</taxon>
        <taxon>Rotifera</taxon>
        <taxon>Eurotatoria</taxon>
        <taxon>Bdelloidea</taxon>
        <taxon>Philodinida</taxon>
        <taxon>Philodinidae</taxon>
        <taxon>Didymodactylos</taxon>
    </lineage>
</organism>
<feature type="domain" description="Ig-like" evidence="13">
    <location>
        <begin position="2588"/>
        <end position="2670"/>
    </location>
</feature>
<dbReference type="Pfam" id="PF13927">
    <property type="entry name" value="Ig_3"/>
    <property type="match status" value="6"/>
</dbReference>
<dbReference type="Gene3D" id="2.10.25.10">
    <property type="entry name" value="Laminin"/>
    <property type="match status" value="2"/>
</dbReference>
<dbReference type="PROSITE" id="PS50835">
    <property type="entry name" value="IG_LIKE"/>
    <property type="match status" value="21"/>
</dbReference>
<dbReference type="GO" id="GO:0016020">
    <property type="term" value="C:membrane"/>
    <property type="evidence" value="ECO:0007669"/>
    <property type="project" value="UniProtKB-SubCell"/>
</dbReference>
<feature type="domain" description="Ig-like" evidence="13">
    <location>
        <begin position="3727"/>
        <end position="3821"/>
    </location>
</feature>
<feature type="compositionally biased region" description="Polar residues" evidence="11">
    <location>
        <begin position="205"/>
        <end position="223"/>
    </location>
</feature>
<evidence type="ECO:0000313" key="16">
    <source>
        <dbReference type="EMBL" id="CAF3619481.1"/>
    </source>
</evidence>
<evidence type="ECO:0000313" key="17">
    <source>
        <dbReference type="Proteomes" id="UP000663829"/>
    </source>
</evidence>
<feature type="domain" description="Ig-like" evidence="13">
    <location>
        <begin position="2174"/>
        <end position="2267"/>
    </location>
</feature>
<dbReference type="InterPro" id="IPR013783">
    <property type="entry name" value="Ig-like_fold"/>
</dbReference>
<feature type="region of interest" description="Disordered" evidence="11">
    <location>
        <begin position="203"/>
        <end position="242"/>
    </location>
</feature>
<dbReference type="Gene3D" id="2.40.128.620">
    <property type="match status" value="1"/>
</dbReference>
<feature type="compositionally biased region" description="Acidic residues" evidence="11">
    <location>
        <begin position="80"/>
        <end position="91"/>
    </location>
</feature>
<dbReference type="InterPro" id="IPR013151">
    <property type="entry name" value="Immunoglobulin_dom"/>
</dbReference>
<dbReference type="PROSITE" id="PS01248">
    <property type="entry name" value="EGF_LAM_1"/>
    <property type="match status" value="2"/>
</dbReference>
<keyword evidence="4" id="KW-0472">Membrane</keyword>
<dbReference type="Pfam" id="PF24973">
    <property type="entry name" value="EGF_LMN_ATRN"/>
    <property type="match status" value="1"/>
</dbReference>
<dbReference type="InterPro" id="IPR000034">
    <property type="entry name" value="Laminin_IV"/>
</dbReference>
<dbReference type="Gene3D" id="2.60.40.10">
    <property type="entry name" value="Immunoglobulins"/>
    <property type="match status" value="20"/>
</dbReference>
<dbReference type="CDD" id="cd00096">
    <property type="entry name" value="Ig"/>
    <property type="match status" value="2"/>
</dbReference>
<dbReference type="InterPro" id="IPR023415">
    <property type="entry name" value="LDLR_class-A_CS"/>
</dbReference>
<dbReference type="EMBL" id="CAJOBC010000728">
    <property type="protein sequence ID" value="CAF3619481.1"/>
    <property type="molecule type" value="Genomic_DNA"/>
</dbReference>
<dbReference type="Proteomes" id="UP000663829">
    <property type="component" value="Unassembled WGS sequence"/>
</dbReference>
<dbReference type="SMART" id="SM00192">
    <property type="entry name" value="LDLa"/>
    <property type="match status" value="4"/>
</dbReference>
<evidence type="ECO:0000313" key="15">
    <source>
        <dbReference type="EMBL" id="CAF0832399.1"/>
    </source>
</evidence>
<feature type="domain" description="Ig-like" evidence="13">
    <location>
        <begin position="2802"/>
        <end position="2886"/>
    </location>
</feature>
<dbReference type="PROSITE" id="PS50068">
    <property type="entry name" value="LDLRA_2"/>
    <property type="match status" value="4"/>
</dbReference>
<dbReference type="OrthoDB" id="10055367at2759"/>
<keyword evidence="3" id="KW-0677">Repeat</keyword>
<dbReference type="InterPro" id="IPR009030">
    <property type="entry name" value="Growth_fac_rcpt_cys_sf"/>
</dbReference>
<dbReference type="InterPro" id="IPR003598">
    <property type="entry name" value="Ig_sub2"/>
</dbReference>
<feature type="domain" description="Ig-like" evidence="13">
    <location>
        <begin position="1966"/>
        <end position="2058"/>
    </location>
</feature>
<feature type="region of interest" description="Disordered" evidence="11">
    <location>
        <begin position="59"/>
        <end position="171"/>
    </location>
</feature>
<dbReference type="Pfam" id="PF07679">
    <property type="entry name" value="I-set"/>
    <property type="match status" value="1"/>
</dbReference>
<feature type="domain" description="Ig-like" evidence="13">
    <location>
        <begin position="1665"/>
        <end position="1734"/>
    </location>
</feature>
<evidence type="ECO:0000256" key="6">
    <source>
        <dbReference type="ARBA" id="ARBA00023180"/>
    </source>
</evidence>
<feature type="domain" description="Laminin EGF-like" evidence="12">
    <location>
        <begin position="1133"/>
        <end position="1181"/>
    </location>
</feature>
<dbReference type="InterPro" id="IPR007110">
    <property type="entry name" value="Ig-like_dom"/>
</dbReference>
<dbReference type="Gene3D" id="2.170.300.10">
    <property type="entry name" value="Tie2 ligand-binding domain superfamily"/>
    <property type="match status" value="1"/>
</dbReference>
<feature type="disulfide bond" evidence="9">
    <location>
        <begin position="885"/>
        <end position="897"/>
    </location>
</feature>
<evidence type="ECO:0000256" key="1">
    <source>
        <dbReference type="ARBA" id="ARBA00004479"/>
    </source>
</evidence>
<proteinExistence type="predicted"/>
<evidence type="ECO:0000259" key="14">
    <source>
        <dbReference type="PROSITE" id="PS51115"/>
    </source>
</evidence>
<name>A0A813V4V1_9BILA</name>
<feature type="disulfide bond" evidence="9">
    <location>
        <begin position="892"/>
        <end position="910"/>
    </location>
</feature>
<evidence type="ECO:0000256" key="3">
    <source>
        <dbReference type="ARBA" id="ARBA00022737"/>
    </source>
</evidence>
<evidence type="ECO:0000259" key="12">
    <source>
        <dbReference type="PROSITE" id="PS50027"/>
    </source>
</evidence>
<feature type="region of interest" description="Disordered" evidence="11">
    <location>
        <begin position="2275"/>
        <end position="2297"/>
    </location>
</feature>
<feature type="domain" description="Ig-like" evidence="13">
    <location>
        <begin position="522"/>
        <end position="626"/>
    </location>
</feature>
<dbReference type="SMART" id="SM00408">
    <property type="entry name" value="IGc2"/>
    <property type="match status" value="19"/>
</dbReference>
<dbReference type="InterPro" id="IPR051275">
    <property type="entry name" value="Cell_adhesion_signaling"/>
</dbReference>
<keyword evidence="6" id="KW-0325">Glycoprotein</keyword>
<dbReference type="SUPFAM" id="SSF57184">
    <property type="entry name" value="Growth factor receptor domain"/>
    <property type="match status" value="1"/>
</dbReference>
<feature type="domain" description="Ig-like" evidence="13">
    <location>
        <begin position="3112"/>
        <end position="3195"/>
    </location>
</feature>
<keyword evidence="8" id="KW-0393">Immunoglobulin domain</keyword>
<dbReference type="Pfam" id="PF00047">
    <property type="entry name" value="ig"/>
    <property type="match status" value="1"/>
</dbReference>
<feature type="domain" description="Ig-like" evidence="13">
    <location>
        <begin position="3009"/>
        <end position="3092"/>
    </location>
</feature>
<feature type="disulfide bond" evidence="10">
    <location>
        <begin position="1151"/>
        <end position="1160"/>
    </location>
</feature>
<dbReference type="Proteomes" id="UP000681722">
    <property type="component" value="Unassembled WGS sequence"/>
</dbReference>
<evidence type="ECO:0000256" key="10">
    <source>
        <dbReference type="PROSITE-ProRule" id="PRU00460"/>
    </source>
</evidence>
<evidence type="ECO:0000256" key="4">
    <source>
        <dbReference type="ARBA" id="ARBA00023136"/>
    </source>
</evidence>
<keyword evidence="7 10" id="KW-0424">Laminin EGF-like domain</keyword>
<feature type="domain" description="Ig-like" evidence="13">
    <location>
        <begin position="2484"/>
        <end position="2576"/>
    </location>
</feature>
<evidence type="ECO:0000256" key="8">
    <source>
        <dbReference type="ARBA" id="ARBA00023319"/>
    </source>
</evidence>
<feature type="disulfide bond" evidence="9">
    <location>
        <begin position="1001"/>
        <end position="1016"/>
    </location>
</feature>
<feature type="domain" description="Ig-like" evidence="13">
    <location>
        <begin position="3212"/>
        <end position="3307"/>
    </location>
</feature>
<evidence type="ECO:0008006" key="18">
    <source>
        <dbReference type="Google" id="ProtNLM"/>
    </source>
</evidence>
<feature type="domain" description="Ig-like" evidence="13">
    <location>
        <begin position="673"/>
        <end position="746"/>
    </location>
</feature>
<dbReference type="InterPro" id="IPR036055">
    <property type="entry name" value="LDL_receptor-like_sf"/>
</dbReference>
<feature type="region of interest" description="Disordered" evidence="11">
    <location>
        <begin position="284"/>
        <end position="353"/>
    </location>
</feature>
<feature type="compositionally biased region" description="Low complexity" evidence="11">
    <location>
        <begin position="298"/>
        <end position="317"/>
    </location>
</feature>
<dbReference type="InterPro" id="IPR002049">
    <property type="entry name" value="LE_dom"/>
</dbReference>
<dbReference type="PANTHER" id="PTHR11640">
    <property type="entry name" value="NEPHRIN"/>
    <property type="match status" value="1"/>
</dbReference>
<dbReference type="InterPro" id="IPR002172">
    <property type="entry name" value="LDrepeatLR_classA_rpt"/>
</dbReference>
<dbReference type="InterPro" id="IPR013098">
    <property type="entry name" value="Ig_I-set"/>
</dbReference>
<feature type="compositionally biased region" description="Basic and acidic residues" evidence="11">
    <location>
        <begin position="59"/>
        <end position="68"/>
    </location>
</feature>
<dbReference type="Pfam" id="PF00057">
    <property type="entry name" value="Ldl_recept_a"/>
    <property type="match status" value="4"/>
</dbReference>
<evidence type="ECO:0000259" key="13">
    <source>
        <dbReference type="PROSITE" id="PS50835"/>
    </source>
</evidence>
<dbReference type="EMBL" id="CAJNOQ010000728">
    <property type="protein sequence ID" value="CAF0832399.1"/>
    <property type="molecule type" value="Genomic_DNA"/>
</dbReference>
<dbReference type="Pfam" id="PF00052">
    <property type="entry name" value="Laminin_B"/>
    <property type="match status" value="1"/>
</dbReference>
<dbReference type="PANTHER" id="PTHR11640:SF156">
    <property type="entry name" value="HEPARAN SULFATE PROTEOGLYCAN 2"/>
    <property type="match status" value="1"/>
</dbReference>
<feature type="domain" description="Laminin IV type A" evidence="14">
    <location>
        <begin position="1260"/>
        <end position="1441"/>
    </location>
</feature>
<dbReference type="PRINTS" id="PR00261">
    <property type="entry name" value="LDLRECEPTOR"/>
</dbReference>
<feature type="compositionally biased region" description="Polar residues" evidence="11">
    <location>
        <begin position="142"/>
        <end position="171"/>
    </location>
</feature>
<feature type="domain" description="Ig-like" evidence="13">
    <location>
        <begin position="3530"/>
        <end position="3605"/>
    </location>
</feature>
<dbReference type="InterPro" id="IPR036179">
    <property type="entry name" value="Ig-like_dom_sf"/>
</dbReference>
<feature type="domain" description="Ig-like" evidence="13">
    <location>
        <begin position="2910"/>
        <end position="2989"/>
    </location>
</feature>
<comment type="caution">
    <text evidence="15">The sequence shown here is derived from an EMBL/GenBank/DDBJ whole genome shotgun (WGS) entry which is preliminary data.</text>
</comment>
<dbReference type="Pfam" id="PF00053">
    <property type="entry name" value="EGF_laminin"/>
    <property type="match status" value="3"/>
</dbReference>
<comment type="caution">
    <text evidence="10">Lacks conserved residue(s) required for the propagation of feature annotation.</text>
</comment>
<dbReference type="Pfam" id="PF13895">
    <property type="entry name" value="Ig_2"/>
    <property type="match status" value="1"/>
</dbReference>
<dbReference type="InterPro" id="IPR003599">
    <property type="entry name" value="Ig_sub"/>
</dbReference>
<evidence type="ECO:0000256" key="5">
    <source>
        <dbReference type="ARBA" id="ARBA00023157"/>
    </source>
</evidence>
<dbReference type="SUPFAM" id="SSF48726">
    <property type="entry name" value="Immunoglobulin"/>
    <property type="match status" value="20"/>
</dbReference>
<gene>
    <name evidence="15" type="ORF">GPM918_LOCUS5124</name>
    <name evidence="16" type="ORF">SRO942_LOCUS5124</name>
</gene>
<feature type="compositionally biased region" description="Low complexity" evidence="11">
    <location>
        <begin position="2279"/>
        <end position="2296"/>
    </location>
</feature>